<evidence type="ECO:0000256" key="5">
    <source>
        <dbReference type="ARBA" id="ARBA00023172"/>
    </source>
</evidence>
<organism evidence="9 10">
    <name type="scientific">Corallococcus terminator</name>
    <dbReference type="NCBI Taxonomy" id="2316733"/>
    <lineage>
        <taxon>Bacteria</taxon>
        <taxon>Pseudomonadati</taxon>
        <taxon>Myxococcota</taxon>
        <taxon>Myxococcia</taxon>
        <taxon>Myxococcales</taxon>
        <taxon>Cystobacterineae</taxon>
        <taxon>Myxococcaceae</taxon>
        <taxon>Corallococcus</taxon>
    </lineage>
</organism>
<evidence type="ECO:0000259" key="8">
    <source>
        <dbReference type="Pfam" id="PF05598"/>
    </source>
</evidence>
<evidence type="ECO:0000313" key="9">
    <source>
        <dbReference type="EMBL" id="RKG88160.1"/>
    </source>
</evidence>
<comment type="caution">
    <text evidence="9">The sequence shown here is derived from an EMBL/GenBank/DDBJ whole genome shotgun (WGS) entry which is preliminary data.</text>
</comment>
<feature type="domain" description="Transposase InsH N-terminal" evidence="8">
    <location>
        <begin position="19"/>
        <end position="114"/>
    </location>
</feature>
<dbReference type="RefSeq" id="WP_120541287.1">
    <property type="nucleotide sequence ID" value="NZ_RAVZ01000086.1"/>
</dbReference>
<gene>
    <name evidence="9" type="ORF">D7V88_14805</name>
</gene>
<dbReference type="PANTHER" id="PTHR35604">
    <property type="entry name" value="TRANSPOSASE INSH FOR INSERTION SEQUENCE ELEMENT IS5A-RELATED"/>
    <property type="match status" value="1"/>
</dbReference>
<dbReference type="GO" id="GO:0003677">
    <property type="term" value="F:DNA binding"/>
    <property type="evidence" value="ECO:0007669"/>
    <property type="project" value="UniProtKB-KW"/>
</dbReference>
<dbReference type="Pfam" id="PF01609">
    <property type="entry name" value="DDE_Tnp_1"/>
    <property type="match status" value="1"/>
</dbReference>
<keyword evidence="4" id="KW-0238">DNA-binding</keyword>
<evidence type="ECO:0000256" key="6">
    <source>
        <dbReference type="SAM" id="MobiDB-lite"/>
    </source>
</evidence>
<dbReference type="Pfam" id="PF05598">
    <property type="entry name" value="DUF772"/>
    <property type="match status" value="1"/>
</dbReference>
<dbReference type="EMBL" id="RAVZ01000086">
    <property type="protein sequence ID" value="RKG88160.1"/>
    <property type="molecule type" value="Genomic_DNA"/>
</dbReference>
<feature type="compositionally biased region" description="Polar residues" evidence="6">
    <location>
        <begin position="178"/>
        <end position="193"/>
    </location>
</feature>
<evidence type="ECO:0000259" key="7">
    <source>
        <dbReference type="Pfam" id="PF01609"/>
    </source>
</evidence>
<protein>
    <submittedName>
        <fullName evidence="9">IS5 family transposase</fullName>
    </submittedName>
</protein>
<dbReference type="InterPro" id="IPR008490">
    <property type="entry name" value="Transposase_InsH_N"/>
</dbReference>
<proteinExistence type="inferred from homology"/>
<dbReference type="InterPro" id="IPR047959">
    <property type="entry name" value="Transpos_IS5"/>
</dbReference>
<comment type="function">
    <text evidence="1">Involved in the transposition of the insertion sequence IS5.</text>
</comment>
<evidence type="ECO:0000313" key="10">
    <source>
        <dbReference type="Proteomes" id="UP000268094"/>
    </source>
</evidence>
<feature type="region of interest" description="Disordered" evidence="6">
    <location>
        <begin position="1"/>
        <end position="23"/>
    </location>
</feature>
<feature type="compositionally biased region" description="Basic and acidic residues" evidence="6">
    <location>
        <begin position="194"/>
        <end position="208"/>
    </location>
</feature>
<feature type="region of interest" description="Disordered" evidence="6">
    <location>
        <begin position="160"/>
        <end position="208"/>
    </location>
</feature>
<evidence type="ECO:0000256" key="2">
    <source>
        <dbReference type="ARBA" id="ARBA00010075"/>
    </source>
</evidence>
<dbReference type="GO" id="GO:0004803">
    <property type="term" value="F:transposase activity"/>
    <property type="evidence" value="ECO:0007669"/>
    <property type="project" value="InterPro"/>
</dbReference>
<dbReference type="InterPro" id="IPR002559">
    <property type="entry name" value="Transposase_11"/>
</dbReference>
<feature type="domain" description="Transposase IS4-like" evidence="7">
    <location>
        <begin position="204"/>
        <end position="354"/>
    </location>
</feature>
<feature type="compositionally biased region" description="Polar residues" evidence="6">
    <location>
        <begin position="1"/>
        <end position="13"/>
    </location>
</feature>
<dbReference type="OrthoDB" id="5526284at2"/>
<evidence type="ECO:0000256" key="4">
    <source>
        <dbReference type="ARBA" id="ARBA00023125"/>
    </source>
</evidence>
<evidence type="ECO:0000256" key="1">
    <source>
        <dbReference type="ARBA" id="ARBA00003544"/>
    </source>
</evidence>
<sequence>MRGRPKQQTTLFSLRTPGDRVPADHPLRRVKDMADAALAALSATFDAMYSGTGRPSIPPEQLLKSCLLMAFYSVRSERLFCEQLDYNLLYRWFLDMGMEDASFDHSTFSQNRDRLLEHDVARRFFMAVMSQAQSAGLTSNEHFSVDGSLIEAWASLKSFRPKDEKDDKQEPPDDKGNPTVNFHGQKRGNTTHASKTDPEAKLARKGAGKEARLAYSLNGVMENRNGLLVDLAVMPADGFAERDSAVMMLDGLKSRNERSSVGADKGYDTADFVADCRRMGITPHIAQTTDTRRRSAIDRRTTRPAGYALSQRARKRIEEIWGWMKTVGGFRKTRFKGRERTKLAAYLVGAAYNLVRMARLAAA</sequence>
<accession>A0A3A8J8J4</accession>
<evidence type="ECO:0000256" key="3">
    <source>
        <dbReference type="ARBA" id="ARBA00022578"/>
    </source>
</evidence>
<name>A0A3A8J8J4_9BACT</name>
<dbReference type="NCBIfam" id="NF033581">
    <property type="entry name" value="transpos_IS5_4"/>
    <property type="match status" value="1"/>
</dbReference>
<keyword evidence="10" id="KW-1185">Reference proteome</keyword>
<keyword evidence="5" id="KW-0233">DNA recombination</keyword>
<keyword evidence="3" id="KW-0815">Transposition</keyword>
<feature type="compositionally biased region" description="Basic and acidic residues" evidence="6">
    <location>
        <begin position="160"/>
        <end position="176"/>
    </location>
</feature>
<dbReference type="AlphaFoldDB" id="A0A3A8J8J4"/>
<dbReference type="GO" id="GO:0006313">
    <property type="term" value="P:DNA transposition"/>
    <property type="evidence" value="ECO:0007669"/>
    <property type="project" value="InterPro"/>
</dbReference>
<comment type="similarity">
    <text evidence="2">Belongs to the transposase 11 family.</text>
</comment>
<reference evidence="10" key="1">
    <citation type="submission" date="2018-09" db="EMBL/GenBank/DDBJ databases">
        <authorList>
            <person name="Livingstone P.G."/>
            <person name="Whitworth D.E."/>
        </authorList>
    </citation>
    <scope>NUCLEOTIDE SEQUENCE [LARGE SCALE GENOMIC DNA]</scope>
    <source>
        <strain evidence="10">CA054A</strain>
    </source>
</reference>
<dbReference type="PANTHER" id="PTHR35604:SF2">
    <property type="entry name" value="TRANSPOSASE INSH FOR INSERTION SEQUENCE ELEMENT IS5A-RELATED"/>
    <property type="match status" value="1"/>
</dbReference>
<dbReference type="Proteomes" id="UP000268094">
    <property type="component" value="Unassembled WGS sequence"/>
</dbReference>